<feature type="compositionally biased region" description="Polar residues" evidence="1">
    <location>
        <begin position="537"/>
        <end position="546"/>
    </location>
</feature>
<protein>
    <submittedName>
        <fullName evidence="2">Uncharacterized protein</fullName>
    </submittedName>
</protein>
<feature type="region of interest" description="Disordered" evidence="1">
    <location>
        <begin position="203"/>
        <end position="285"/>
    </location>
</feature>
<feature type="compositionally biased region" description="Basic and acidic residues" evidence="1">
    <location>
        <begin position="63"/>
        <end position="73"/>
    </location>
</feature>
<dbReference type="EMBL" id="FJVC01000296">
    <property type="protein sequence ID" value="CZT47555.1"/>
    <property type="molecule type" value="Genomic_DNA"/>
</dbReference>
<feature type="region of interest" description="Disordered" evidence="1">
    <location>
        <begin position="364"/>
        <end position="389"/>
    </location>
</feature>
<feature type="region of interest" description="Disordered" evidence="1">
    <location>
        <begin position="54"/>
        <end position="160"/>
    </location>
</feature>
<reference evidence="3" key="1">
    <citation type="submission" date="2016-03" db="EMBL/GenBank/DDBJ databases">
        <authorList>
            <person name="Guldener U."/>
        </authorList>
    </citation>
    <scope>NUCLEOTIDE SEQUENCE [LARGE SCALE GENOMIC DNA]</scope>
</reference>
<evidence type="ECO:0000313" key="2">
    <source>
        <dbReference type="EMBL" id="CZT47555.1"/>
    </source>
</evidence>
<evidence type="ECO:0000313" key="3">
    <source>
        <dbReference type="Proteomes" id="UP000177625"/>
    </source>
</evidence>
<feature type="compositionally biased region" description="Polar residues" evidence="1">
    <location>
        <begin position="255"/>
        <end position="273"/>
    </location>
</feature>
<organism evidence="2 3">
    <name type="scientific">Rhynchosporium secalis</name>
    <name type="common">Barley scald fungus</name>
    <dbReference type="NCBI Taxonomy" id="38038"/>
    <lineage>
        <taxon>Eukaryota</taxon>
        <taxon>Fungi</taxon>
        <taxon>Dikarya</taxon>
        <taxon>Ascomycota</taxon>
        <taxon>Pezizomycotina</taxon>
        <taxon>Leotiomycetes</taxon>
        <taxon>Helotiales</taxon>
        <taxon>Ploettnerulaceae</taxon>
        <taxon>Rhynchosporium</taxon>
    </lineage>
</organism>
<keyword evidence="3" id="KW-1185">Reference proteome</keyword>
<dbReference type="Proteomes" id="UP000177625">
    <property type="component" value="Unassembled WGS sequence"/>
</dbReference>
<proteinExistence type="predicted"/>
<accession>A0A1E1MFQ9</accession>
<feature type="region of interest" description="Disordered" evidence="1">
    <location>
        <begin position="440"/>
        <end position="459"/>
    </location>
</feature>
<feature type="region of interest" description="Disordered" evidence="1">
    <location>
        <begin position="489"/>
        <end position="558"/>
    </location>
</feature>
<gene>
    <name evidence="2" type="ORF">RSE6_08130</name>
</gene>
<evidence type="ECO:0000256" key="1">
    <source>
        <dbReference type="SAM" id="MobiDB-lite"/>
    </source>
</evidence>
<feature type="compositionally biased region" description="Basic and acidic residues" evidence="1">
    <location>
        <begin position="104"/>
        <end position="117"/>
    </location>
</feature>
<feature type="compositionally biased region" description="Low complexity" evidence="1">
    <location>
        <begin position="239"/>
        <end position="254"/>
    </location>
</feature>
<sequence>MSSRPPSNNEELNSSTINIQHITHDESLSSLPVVHKRLSATMKVRSFISRRISKNLDSPYPNSHHERETEDRPTTSFPRFEARFDESKSSLAESKSEMTGYLVQDHKRNKETKKQEEVLISANSSGSYLPLQSPTEEISSINPSTKMKGKETAHFPSMPSLKKSTFSNLVKRKPVPEVNVSRNSEEKADGMAKIHNLRKAMQEGKLERVVPPPSANISSGQNRRPPPRPPHSPFLDYISSTGSPSLSASSQQISKLGTTPQTLSPRASSQSARPTARTKKTDSAGSKIVSLIGSSADVLDETRREIKGKFRPPFDYLNYPSFSLGKKAVREDDGDDDSDESFFCLGDEEPGILGSGLGTATLVKSEDFRPKTRGKGSERGGSRDRGPGRGYEDEFTAVLVVKKCKLCGLGIVASSRGLCGECETDILSLKRNPLATEMESTCSDSEYEDDLVRDNDNDSEEDVIPVTLPLNIRKQATIVQEPLKYTQDISRPTNPFEFHDSNSEEEESERPPVPPKDSVILGLSFPNRSYRPVIQPIDQTRQNSQRAEIEKQPETQTAIDSFRSASWQSNGASPTYEEARKMLERWSDCFGDGAVEGMRDNMVDDDGVPMVRALDCNGVKRDFEFYRFWDEVLKEHAPKTPAEKIRIST</sequence>
<dbReference type="AlphaFoldDB" id="A0A1E1MFQ9"/>
<feature type="compositionally biased region" description="Polar residues" evidence="1">
    <location>
        <begin position="121"/>
        <end position="145"/>
    </location>
</feature>
<name>A0A1E1MFQ9_RHYSE</name>